<evidence type="ECO:0000313" key="3">
    <source>
        <dbReference type="Proteomes" id="UP000006230"/>
    </source>
</evidence>
<dbReference type="Proteomes" id="UP000006230">
    <property type="component" value="Unassembled WGS sequence"/>
</dbReference>
<protein>
    <submittedName>
        <fullName evidence="2">Uncharacterized protein</fullName>
    </submittedName>
</protein>
<reference evidence="2 3" key="1">
    <citation type="journal article" date="2010" name="J. Bacteriol.">
        <title>Genome sequences of Pelagibaca bermudensis HTCC2601T and Maritimibacter alkaliphilus HTCC2654T, the type strains of two marine Roseobacter genera.</title>
        <authorList>
            <person name="Thrash J.C."/>
            <person name="Cho J.C."/>
            <person name="Ferriera S."/>
            <person name="Johnson J."/>
            <person name="Vergin K.L."/>
            <person name="Giovannoni S.J."/>
        </authorList>
    </citation>
    <scope>NUCLEOTIDE SEQUENCE [LARGE SCALE GENOMIC DNA]</scope>
    <source>
        <strain evidence="3">DSM 26914 / JCM 13377 / KCTC 12554 / HTCC2601</strain>
    </source>
</reference>
<dbReference type="HOGENOM" id="CLU_2480568_0_0_5"/>
<proteinExistence type="predicted"/>
<dbReference type="AlphaFoldDB" id="Q0FWJ6"/>
<feature type="compositionally biased region" description="Polar residues" evidence="1">
    <location>
        <begin position="1"/>
        <end position="32"/>
    </location>
</feature>
<organism evidence="2 3">
    <name type="scientific">Salipiger bermudensis (strain DSM 26914 / JCM 13377 / KCTC 12554 / HTCC2601)</name>
    <name type="common">Pelagibaca bermudensis</name>
    <dbReference type="NCBI Taxonomy" id="314265"/>
    <lineage>
        <taxon>Bacteria</taxon>
        <taxon>Pseudomonadati</taxon>
        <taxon>Pseudomonadota</taxon>
        <taxon>Alphaproteobacteria</taxon>
        <taxon>Rhodobacterales</taxon>
        <taxon>Roseobacteraceae</taxon>
        <taxon>Salipiger</taxon>
    </lineage>
</organism>
<evidence type="ECO:0000313" key="2">
    <source>
        <dbReference type="EMBL" id="EAU48556.1"/>
    </source>
</evidence>
<name>Q0FWJ6_SALBH</name>
<sequence>MACRASSSPPRTIRSATTTRPRGSITRRLTGQTASTACRRSSARRWRASTTTSSGRRARWCASAPARPSPRTGACWRPGSAKTISSR</sequence>
<keyword evidence="3" id="KW-1185">Reference proteome</keyword>
<dbReference type="EMBL" id="AATQ01000001">
    <property type="protein sequence ID" value="EAU48556.1"/>
    <property type="molecule type" value="Genomic_DNA"/>
</dbReference>
<comment type="caution">
    <text evidence="2">The sequence shown here is derived from an EMBL/GenBank/DDBJ whole genome shotgun (WGS) entry which is preliminary data.</text>
</comment>
<accession>Q0FWJ6</accession>
<dbReference type="STRING" id="314265.R2601_03248"/>
<evidence type="ECO:0000256" key="1">
    <source>
        <dbReference type="SAM" id="MobiDB-lite"/>
    </source>
</evidence>
<feature type="region of interest" description="Disordered" evidence="1">
    <location>
        <begin position="1"/>
        <end position="87"/>
    </location>
</feature>
<gene>
    <name evidence="2" type="ORF">R2601_03248</name>
</gene>